<dbReference type="Proteomes" id="UP000184546">
    <property type="component" value="Unassembled WGS sequence"/>
</dbReference>
<dbReference type="GeneID" id="30971381"/>
<keyword evidence="3" id="KW-1185">Reference proteome</keyword>
<dbReference type="RefSeq" id="XP_020054813.1">
    <property type="nucleotide sequence ID" value="XM_020197567.1"/>
</dbReference>
<dbReference type="STRING" id="690307.A0A1L9WQL8"/>
<protein>
    <submittedName>
        <fullName evidence="2">Uncharacterized protein</fullName>
    </submittedName>
</protein>
<name>A0A1L9WQL8_ASPA1</name>
<dbReference type="OrthoDB" id="3796612at2759"/>
<dbReference type="AlphaFoldDB" id="A0A1L9WQL8"/>
<proteinExistence type="predicted"/>
<feature type="region of interest" description="Disordered" evidence="1">
    <location>
        <begin position="1"/>
        <end position="20"/>
    </location>
</feature>
<sequence>MGDTANVHDQDTDGDFESAVNSPDLASGGLSWDLGLASAGDAGSSFRVQNDPRAPYQRSNVIERKGTIDIRCSCLDVIHGIMSEHGDDRFATLLVLEFRFDVRKRARRIEGVQIALEFRAREAGEAGPEVYKIAPDGNFSLVPTSQREDIKRSVSGQAGASAPVGGLSITGTVGWEKTISRDKQDHCTVVGSRDLVGRNWGSANSASWTLLENKSAQSGVPSLLRTVTLLRREDEQPFECVVKLTADVVTGWRERLWGGKGRVPKDDPVLFDPLRDPTNNLREFDVYNLGQVDLEGLCRVTHQRNWQDAPKH</sequence>
<gene>
    <name evidence="2" type="ORF">ASPACDRAFT_1857730</name>
</gene>
<evidence type="ECO:0000313" key="3">
    <source>
        <dbReference type="Proteomes" id="UP000184546"/>
    </source>
</evidence>
<dbReference type="EMBL" id="KV878980">
    <property type="protein sequence ID" value="OJJ98473.1"/>
    <property type="molecule type" value="Genomic_DNA"/>
</dbReference>
<dbReference type="VEuPathDB" id="FungiDB:ASPACDRAFT_1857730"/>
<feature type="compositionally biased region" description="Basic and acidic residues" evidence="1">
    <location>
        <begin position="1"/>
        <end position="11"/>
    </location>
</feature>
<organism evidence="2 3">
    <name type="scientific">Aspergillus aculeatus (strain ATCC 16872 / CBS 172.66 / WB 5094)</name>
    <dbReference type="NCBI Taxonomy" id="690307"/>
    <lineage>
        <taxon>Eukaryota</taxon>
        <taxon>Fungi</taxon>
        <taxon>Dikarya</taxon>
        <taxon>Ascomycota</taxon>
        <taxon>Pezizomycotina</taxon>
        <taxon>Eurotiomycetes</taxon>
        <taxon>Eurotiomycetidae</taxon>
        <taxon>Eurotiales</taxon>
        <taxon>Aspergillaceae</taxon>
        <taxon>Aspergillus</taxon>
        <taxon>Aspergillus subgen. Circumdati</taxon>
    </lineage>
</organism>
<accession>A0A1L9WQL8</accession>
<evidence type="ECO:0000313" key="2">
    <source>
        <dbReference type="EMBL" id="OJJ98473.1"/>
    </source>
</evidence>
<evidence type="ECO:0000256" key="1">
    <source>
        <dbReference type="SAM" id="MobiDB-lite"/>
    </source>
</evidence>
<reference evidence="3" key="1">
    <citation type="journal article" date="2017" name="Genome Biol.">
        <title>Comparative genomics reveals high biological diversity and specific adaptations in the industrially and medically important fungal genus Aspergillus.</title>
        <authorList>
            <person name="de Vries R.P."/>
            <person name="Riley R."/>
            <person name="Wiebenga A."/>
            <person name="Aguilar-Osorio G."/>
            <person name="Amillis S."/>
            <person name="Uchima C.A."/>
            <person name="Anderluh G."/>
            <person name="Asadollahi M."/>
            <person name="Askin M."/>
            <person name="Barry K."/>
            <person name="Battaglia E."/>
            <person name="Bayram O."/>
            <person name="Benocci T."/>
            <person name="Braus-Stromeyer S.A."/>
            <person name="Caldana C."/>
            <person name="Canovas D."/>
            <person name="Cerqueira G.C."/>
            <person name="Chen F."/>
            <person name="Chen W."/>
            <person name="Choi C."/>
            <person name="Clum A."/>
            <person name="Dos Santos R.A."/>
            <person name="Damasio A.R."/>
            <person name="Diallinas G."/>
            <person name="Emri T."/>
            <person name="Fekete E."/>
            <person name="Flipphi M."/>
            <person name="Freyberg S."/>
            <person name="Gallo A."/>
            <person name="Gournas C."/>
            <person name="Habgood R."/>
            <person name="Hainaut M."/>
            <person name="Harispe M.L."/>
            <person name="Henrissat B."/>
            <person name="Hilden K.S."/>
            <person name="Hope R."/>
            <person name="Hossain A."/>
            <person name="Karabika E."/>
            <person name="Karaffa L."/>
            <person name="Karanyi Z."/>
            <person name="Krasevec N."/>
            <person name="Kuo A."/>
            <person name="Kusch H."/>
            <person name="LaButti K."/>
            <person name="Lagendijk E.L."/>
            <person name="Lapidus A."/>
            <person name="Levasseur A."/>
            <person name="Lindquist E."/>
            <person name="Lipzen A."/>
            <person name="Logrieco A.F."/>
            <person name="MacCabe A."/>
            <person name="Maekelae M.R."/>
            <person name="Malavazi I."/>
            <person name="Melin P."/>
            <person name="Meyer V."/>
            <person name="Mielnichuk N."/>
            <person name="Miskei M."/>
            <person name="Molnar A.P."/>
            <person name="Mule G."/>
            <person name="Ngan C.Y."/>
            <person name="Orejas M."/>
            <person name="Orosz E."/>
            <person name="Ouedraogo J.P."/>
            <person name="Overkamp K.M."/>
            <person name="Park H.-S."/>
            <person name="Perrone G."/>
            <person name="Piumi F."/>
            <person name="Punt P.J."/>
            <person name="Ram A.F."/>
            <person name="Ramon A."/>
            <person name="Rauscher S."/>
            <person name="Record E."/>
            <person name="Riano-Pachon D.M."/>
            <person name="Robert V."/>
            <person name="Roehrig J."/>
            <person name="Ruller R."/>
            <person name="Salamov A."/>
            <person name="Salih N.S."/>
            <person name="Samson R.A."/>
            <person name="Sandor E."/>
            <person name="Sanguinetti M."/>
            <person name="Schuetze T."/>
            <person name="Sepcic K."/>
            <person name="Shelest E."/>
            <person name="Sherlock G."/>
            <person name="Sophianopoulou V."/>
            <person name="Squina F.M."/>
            <person name="Sun H."/>
            <person name="Susca A."/>
            <person name="Todd R.B."/>
            <person name="Tsang A."/>
            <person name="Unkles S.E."/>
            <person name="van de Wiele N."/>
            <person name="van Rossen-Uffink D."/>
            <person name="Oliveira J.V."/>
            <person name="Vesth T.C."/>
            <person name="Visser J."/>
            <person name="Yu J.-H."/>
            <person name="Zhou M."/>
            <person name="Andersen M.R."/>
            <person name="Archer D.B."/>
            <person name="Baker S.E."/>
            <person name="Benoit I."/>
            <person name="Brakhage A.A."/>
            <person name="Braus G.H."/>
            <person name="Fischer R."/>
            <person name="Frisvad J.C."/>
            <person name="Goldman G.H."/>
            <person name="Houbraken J."/>
            <person name="Oakley B."/>
            <person name="Pocsi I."/>
            <person name="Scazzocchio C."/>
            <person name="Seiboth B."/>
            <person name="vanKuyk P.A."/>
            <person name="Wortman J."/>
            <person name="Dyer P.S."/>
            <person name="Grigoriev I.V."/>
        </authorList>
    </citation>
    <scope>NUCLEOTIDE SEQUENCE [LARGE SCALE GENOMIC DNA]</scope>
    <source>
        <strain evidence="3">ATCC 16872 / CBS 172.66 / WB 5094</strain>
    </source>
</reference>
<dbReference type="OMA" id="FHTQNDP"/>